<evidence type="ECO:0000313" key="3">
    <source>
        <dbReference type="Proteomes" id="UP000258309"/>
    </source>
</evidence>
<keyword evidence="1" id="KW-0812">Transmembrane</keyword>
<comment type="caution">
    <text evidence="2">The sequence shown here is derived from an EMBL/GenBank/DDBJ whole genome shotgun (WGS) entry which is preliminary data.</text>
</comment>
<dbReference type="AlphaFoldDB" id="A0A3E2HN44"/>
<dbReference type="OMA" id="RYKYWRW"/>
<reference evidence="2 3" key="1">
    <citation type="submission" date="2018-05" db="EMBL/GenBank/DDBJ databases">
        <title>Draft genome sequence of Scytalidium lignicola DSM 105466, a ubiquitous saprotrophic fungus.</title>
        <authorList>
            <person name="Buettner E."/>
            <person name="Gebauer A.M."/>
            <person name="Hofrichter M."/>
            <person name="Liers C."/>
            <person name="Kellner H."/>
        </authorList>
    </citation>
    <scope>NUCLEOTIDE SEQUENCE [LARGE SCALE GENOMIC DNA]</scope>
    <source>
        <strain evidence="2 3">DSM 105466</strain>
    </source>
</reference>
<keyword evidence="1" id="KW-0472">Membrane</keyword>
<evidence type="ECO:0008006" key="4">
    <source>
        <dbReference type="Google" id="ProtNLM"/>
    </source>
</evidence>
<keyword evidence="3" id="KW-1185">Reference proteome</keyword>
<feature type="transmembrane region" description="Helical" evidence="1">
    <location>
        <begin position="34"/>
        <end position="54"/>
    </location>
</feature>
<proteinExistence type="predicted"/>
<feature type="non-terminal residue" evidence="2">
    <location>
        <position position="1"/>
    </location>
</feature>
<dbReference type="PANTHER" id="PTHR39476">
    <property type="entry name" value="NADH:UBIQUINONE OXIDOREDUCTASE 6.6KD SUBUNIT"/>
    <property type="match status" value="1"/>
</dbReference>
<gene>
    <name evidence="2" type="ORF">B7463_g1528</name>
</gene>
<dbReference type="PANTHER" id="PTHR39476:SF1">
    <property type="entry name" value="NADH DEHYDROGENASE [UBIQUINONE] 1 BETA SUBCOMPLEX SUBUNIT 4"/>
    <property type="match status" value="1"/>
</dbReference>
<sequence length="74" mass="8575">MAAHPTSLAADPALMKYYNMHQNRMKFFRWNKRSAGITFAYAVAFPALIGYIAWSTEGRWDFRGKKRGDTVAEW</sequence>
<dbReference type="EMBL" id="NCSJ02000016">
    <property type="protein sequence ID" value="RFU34799.1"/>
    <property type="molecule type" value="Genomic_DNA"/>
</dbReference>
<dbReference type="Proteomes" id="UP000258309">
    <property type="component" value="Unassembled WGS sequence"/>
</dbReference>
<feature type="non-terminal residue" evidence="2">
    <location>
        <position position="74"/>
    </location>
</feature>
<name>A0A3E2HN44_SCYLI</name>
<dbReference type="STRING" id="5539.A0A3E2HN44"/>
<organism evidence="2 3">
    <name type="scientific">Scytalidium lignicola</name>
    <name type="common">Hyphomycete</name>
    <dbReference type="NCBI Taxonomy" id="5539"/>
    <lineage>
        <taxon>Eukaryota</taxon>
        <taxon>Fungi</taxon>
        <taxon>Dikarya</taxon>
        <taxon>Ascomycota</taxon>
        <taxon>Pezizomycotina</taxon>
        <taxon>Leotiomycetes</taxon>
        <taxon>Leotiomycetes incertae sedis</taxon>
        <taxon>Scytalidium</taxon>
    </lineage>
</organism>
<keyword evidence="1" id="KW-1133">Transmembrane helix</keyword>
<protein>
    <recommendedName>
        <fullName evidence="4">Complex I-B15</fullName>
    </recommendedName>
</protein>
<evidence type="ECO:0000313" key="2">
    <source>
        <dbReference type="EMBL" id="RFU34799.1"/>
    </source>
</evidence>
<accession>A0A3E2HN44</accession>
<evidence type="ECO:0000256" key="1">
    <source>
        <dbReference type="SAM" id="Phobius"/>
    </source>
</evidence>
<dbReference type="OrthoDB" id="15108at2759"/>